<dbReference type="AlphaFoldDB" id="A0AAV1W788"/>
<evidence type="ECO:0000313" key="1">
    <source>
        <dbReference type="EMBL" id="CAL0305244.1"/>
    </source>
</evidence>
<dbReference type="EMBL" id="CAXHTB010000004">
    <property type="protein sequence ID" value="CAL0305244.1"/>
    <property type="molecule type" value="Genomic_DNA"/>
</dbReference>
<comment type="caution">
    <text evidence="1">The sequence shown here is derived from an EMBL/GenBank/DDBJ whole genome shotgun (WGS) entry which is preliminary data.</text>
</comment>
<sequence>MTVAHEKIILLLLVLTHERRYSDLFNIDSDHRVTTNTFWVMALAAGESMDISVIPEVRLGPSQVNSDHGVSTRTS</sequence>
<proteinExistence type="predicted"/>
<evidence type="ECO:0000313" key="2">
    <source>
        <dbReference type="Proteomes" id="UP001497480"/>
    </source>
</evidence>
<organism evidence="1 2">
    <name type="scientific">Lupinus luteus</name>
    <name type="common">European yellow lupine</name>
    <dbReference type="NCBI Taxonomy" id="3873"/>
    <lineage>
        <taxon>Eukaryota</taxon>
        <taxon>Viridiplantae</taxon>
        <taxon>Streptophyta</taxon>
        <taxon>Embryophyta</taxon>
        <taxon>Tracheophyta</taxon>
        <taxon>Spermatophyta</taxon>
        <taxon>Magnoliopsida</taxon>
        <taxon>eudicotyledons</taxon>
        <taxon>Gunneridae</taxon>
        <taxon>Pentapetalae</taxon>
        <taxon>rosids</taxon>
        <taxon>fabids</taxon>
        <taxon>Fabales</taxon>
        <taxon>Fabaceae</taxon>
        <taxon>Papilionoideae</taxon>
        <taxon>50 kb inversion clade</taxon>
        <taxon>genistoids sensu lato</taxon>
        <taxon>core genistoids</taxon>
        <taxon>Genisteae</taxon>
        <taxon>Lupinus</taxon>
    </lineage>
</organism>
<name>A0AAV1W788_LUPLU</name>
<gene>
    <name evidence="1" type="ORF">LLUT_LOCUS6304</name>
</gene>
<accession>A0AAV1W788</accession>
<dbReference type="Proteomes" id="UP001497480">
    <property type="component" value="Unassembled WGS sequence"/>
</dbReference>
<protein>
    <submittedName>
        <fullName evidence="1">Uncharacterized protein</fullName>
    </submittedName>
</protein>
<keyword evidence="2" id="KW-1185">Reference proteome</keyword>
<reference evidence="1 2" key="1">
    <citation type="submission" date="2024-03" db="EMBL/GenBank/DDBJ databases">
        <authorList>
            <person name="Martinez-Hernandez J."/>
        </authorList>
    </citation>
    <scope>NUCLEOTIDE SEQUENCE [LARGE SCALE GENOMIC DNA]</scope>
</reference>